<dbReference type="EMBL" id="WBZB01000020">
    <property type="protein sequence ID" value="KAB3530321.1"/>
    <property type="molecule type" value="Genomic_DNA"/>
</dbReference>
<accession>A0A833HP46</accession>
<gene>
    <name evidence="3" type="ORF">F8153_07135</name>
</gene>
<dbReference type="Gene3D" id="3.40.50.720">
    <property type="entry name" value="NAD(P)-binding Rossmann-like Domain"/>
    <property type="match status" value="1"/>
</dbReference>
<name>A0A833HP46_9FIRM</name>
<dbReference type="InterPro" id="IPR036291">
    <property type="entry name" value="NAD(P)-bd_dom_sf"/>
</dbReference>
<dbReference type="OrthoDB" id="9803333at2"/>
<comment type="similarity">
    <text evidence="1">Belongs to the short-chain dehydrogenases/reductases (SDR) family.</text>
</comment>
<sequence>MSFQDKVVIVTGGANGIGRCIAKYYGRLKAKVVVGDVDITAGEDLIKEIKEDGGVANFIKVDVCKPANIKELIEDTVELYGGIDILINNVGISLWKSPYELAVDEWDLVINTNLRSYFLAAREAAKYMKTKGGGAIVNIASTRGLMSEENSEAYAASKGGIIALTHALTASFSKDGIRVNCISPGWIETKDYEGLRQIDHTQHFSQRVGTPDDIAKACIFLTGEDNDFINGENIVIDGGMTKKMIYER</sequence>
<evidence type="ECO:0000256" key="1">
    <source>
        <dbReference type="ARBA" id="ARBA00006484"/>
    </source>
</evidence>
<evidence type="ECO:0000313" key="3">
    <source>
        <dbReference type="EMBL" id="KAB3530321.1"/>
    </source>
</evidence>
<dbReference type="FunFam" id="3.40.50.720:FF:000084">
    <property type="entry name" value="Short-chain dehydrogenase reductase"/>
    <property type="match status" value="1"/>
</dbReference>
<evidence type="ECO:0000256" key="2">
    <source>
        <dbReference type="ARBA" id="ARBA00023002"/>
    </source>
</evidence>
<reference evidence="3 4" key="1">
    <citation type="submission" date="2019-10" db="EMBL/GenBank/DDBJ databases">
        <title>Alkaliphilus serpentinus sp. nov. and Alkaliphilus pronyensis sp. nov., two novel anaerobic alkaliphilic species isolated from the serpentinized-hosted hydrothermal field of the Prony Bay (New Caledonia).</title>
        <authorList>
            <person name="Postec A."/>
        </authorList>
    </citation>
    <scope>NUCLEOTIDE SEQUENCE [LARGE SCALE GENOMIC DNA]</scope>
    <source>
        <strain evidence="3 4">LacT</strain>
    </source>
</reference>
<dbReference type="SUPFAM" id="SSF51735">
    <property type="entry name" value="NAD(P)-binding Rossmann-fold domains"/>
    <property type="match status" value="1"/>
</dbReference>
<dbReference type="PANTHER" id="PTHR24321">
    <property type="entry name" value="DEHYDROGENASES, SHORT CHAIN"/>
    <property type="match status" value="1"/>
</dbReference>
<dbReference type="Proteomes" id="UP000465601">
    <property type="component" value="Unassembled WGS sequence"/>
</dbReference>
<dbReference type="RefSeq" id="WP_151865696.1">
    <property type="nucleotide sequence ID" value="NZ_WBZB01000020.1"/>
</dbReference>
<organism evidence="3 4">
    <name type="scientific">Alkaliphilus serpentinus</name>
    <dbReference type="NCBI Taxonomy" id="1482731"/>
    <lineage>
        <taxon>Bacteria</taxon>
        <taxon>Bacillati</taxon>
        <taxon>Bacillota</taxon>
        <taxon>Clostridia</taxon>
        <taxon>Peptostreptococcales</taxon>
        <taxon>Natronincolaceae</taxon>
        <taxon>Alkaliphilus</taxon>
    </lineage>
</organism>
<dbReference type="AlphaFoldDB" id="A0A833HP46"/>
<keyword evidence="4" id="KW-1185">Reference proteome</keyword>
<dbReference type="GO" id="GO:0016491">
    <property type="term" value="F:oxidoreductase activity"/>
    <property type="evidence" value="ECO:0007669"/>
    <property type="project" value="UniProtKB-KW"/>
</dbReference>
<dbReference type="InterPro" id="IPR002347">
    <property type="entry name" value="SDR_fam"/>
</dbReference>
<keyword evidence="2" id="KW-0560">Oxidoreductase</keyword>
<dbReference type="GO" id="GO:0008206">
    <property type="term" value="P:bile acid metabolic process"/>
    <property type="evidence" value="ECO:0007669"/>
    <property type="project" value="UniProtKB-ARBA"/>
</dbReference>
<dbReference type="PRINTS" id="PR00080">
    <property type="entry name" value="SDRFAMILY"/>
</dbReference>
<dbReference type="PANTHER" id="PTHR24321:SF8">
    <property type="entry name" value="ESTRADIOL 17-BETA-DEHYDROGENASE 8-RELATED"/>
    <property type="match status" value="1"/>
</dbReference>
<protein>
    <submittedName>
        <fullName evidence="3">SDR family oxidoreductase</fullName>
    </submittedName>
</protein>
<proteinExistence type="inferred from homology"/>
<dbReference type="Pfam" id="PF13561">
    <property type="entry name" value="adh_short_C2"/>
    <property type="match status" value="1"/>
</dbReference>
<comment type="caution">
    <text evidence="3">The sequence shown here is derived from an EMBL/GenBank/DDBJ whole genome shotgun (WGS) entry which is preliminary data.</text>
</comment>
<dbReference type="PRINTS" id="PR00081">
    <property type="entry name" value="GDHRDH"/>
</dbReference>
<evidence type="ECO:0000313" key="4">
    <source>
        <dbReference type="Proteomes" id="UP000465601"/>
    </source>
</evidence>